<dbReference type="Proteomes" id="UP000261905">
    <property type="component" value="Unassembled WGS sequence"/>
</dbReference>
<gene>
    <name evidence="1" type="ORF">DX130_00705</name>
</gene>
<name>A0A371PHD5_9BACL</name>
<proteinExistence type="predicted"/>
<sequence>MFQLITNSLKMSNGDAKELVPGIAFLCFASIQGILKGWEWKGFLLNSPTWREQTEQVIFWRSDSVRLYIRIPTMFHCSGNLDITAIGRI</sequence>
<accession>A0A371PHD5</accession>
<comment type="caution">
    <text evidence="1">The sequence shown here is derived from an EMBL/GenBank/DDBJ whole genome shotgun (WGS) entry which is preliminary data.</text>
</comment>
<dbReference type="EMBL" id="QUBQ01000001">
    <property type="protein sequence ID" value="REK75640.1"/>
    <property type="molecule type" value="Genomic_DNA"/>
</dbReference>
<evidence type="ECO:0000313" key="2">
    <source>
        <dbReference type="Proteomes" id="UP000261905"/>
    </source>
</evidence>
<reference evidence="1 2" key="1">
    <citation type="submission" date="2018-08" db="EMBL/GenBank/DDBJ databases">
        <title>Paenibacillus sp. M4BSY-1, whole genome shotgun sequence.</title>
        <authorList>
            <person name="Tuo L."/>
        </authorList>
    </citation>
    <scope>NUCLEOTIDE SEQUENCE [LARGE SCALE GENOMIC DNA]</scope>
    <source>
        <strain evidence="1 2">M4BSY-1</strain>
    </source>
</reference>
<evidence type="ECO:0000313" key="1">
    <source>
        <dbReference type="EMBL" id="REK75640.1"/>
    </source>
</evidence>
<organism evidence="1 2">
    <name type="scientific">Paenibacillus paeoniae</name>
    <dbReference type="NCBI Taxonomy" id="2292705"/>
    <lineage>
        <taxon>Bacteria</taxon>
        <taxon>Bacillati</taxon>
        <taxon>Bacillota</taxon>
        <taxon>Bacilli</taxon>
        <taxon>Bacillales</taxon>
        <taxon>Paenibacillaceae</taxon>
        <taxon>Paenibacillus</taxon>
    </lineage>
</organism>
<protein>
    <submittedName>
        <fullName evidence="1">Uncharacterized protein</fullName>
    </submittedName>
</protein>
<keyword evidence="2" id="KW-1185">Reference proteome</keyword>
<dbReference type="AlphaFoldDB" id="A0A371PHD5"/>